<name>A0A9D1E2Q2_9BACT</name>
<feature type="transmembrane region" description="Helical" evidence="2">
    <location>
        <begin position="6"/>
        <end position="26"/>
    </location>
</feature>
<dbReference type="EMBL" id="DVHI01000100">
    <property type="protein sequence ID" value="HIR63483.1"/>
    <property type="molecule type" value="Genomic_DNA"/>
</dbReference>
<evidence type="ECO:0000256" key="2">
    <source>
        <dbReference type="SAM" id="Phobius"/>
    </source>
</evidence>
<proteinExistence type="predicted"/>
<dbReference type="Proteomes" id="UP000886744">
    <property type="component" value="Unassembled WGS sequence"/>
</dbReference>
<evidence type="ECO:0000313" key="3">
    <source>
        <dbReference type="EMBL" id="HIR63483.1"/>
    </source>
</evidence>
<feature type="region of interest" description="Disordered" evidence="1">
    <location>
        <begin position="138"/>
        <end position="162"/>
    </location>
</feature>
<reference evidence="3" key="2">
    <citation type="journal article" date="2021" name="PeerJ">
        <title>Extensive microbial diversity within the chicken gut microbiome revealed by metagenomics and culture.</title>
        <authorList>
            <person name="Gilroy R."/>
            <person name="Ravi A."/>
            <person name="Getino M."/>
            <person name="Pursley I."/>
            <person name="Horton D.L."/>
            <person name="Alikhan N.F."/>
            <person name="Baker D."/>
            <person name="Gharbi K."/>
            <person name="Hall N."/>
            <person name="Watson M."/>
            <person name="Adriaenssens E.M."/>
            <person name="Foster-Nyarko E."/>
            <person name="Jarju S."/>
            <person name="Secka A."/>
            <person name="Antonio M."/>
            <person name="Oren A."/>
            <person name="Chaudhuri R.R."/>
            <person name="La Ragione R."/>
            <person name="Hildebrand F."/>
            <person name="Pallen M.J."/>
        </authorList>
    </citation>
    <scope>NUCLEOTIDE SEQUENCE</scope>
    <source>
        <strain evidence="3">ChiHjej13B12-12457</strain>
    </source>
</reference>
<protein>
    <recommendedName>
        <fullName evidence="5">Energy transducer TonB</fullName>
    </recommendedName>
</protein>
<organism evidence="3 4">
    <name type="scientific">Candidatus Coprenecus avistercoris</name>
    <dbReference type="NCBI Taxonomy" id="2840730"/>
    <lineage>
        <taxon>Bacteria</taxon>
        <taxon>Pseudomonadati</taxon>
        <taxon>Bacteroidota</taxon>
        <taxon>Bacteroidia</taxon>
        <taxon>Bacteroidales</taxon>
        <taxon>Rikenellaceae</taxon>
        <taxon>Rikenellaceae incertae sedis</taxon>
        <taxon>Candidatus Coprenecus</taxon>
    </lineage>
</organism>
<accession>A0A9D1E2Q2</accession>
<keyword evidence="2" id="KW-0812">Transmembrane</keyword>
<keyword evidence="2" id="KW-1133">Transmembrane helix</keyword>
<evidence type="ECO:0000313" key="4">
    <source>
        <dbReference type="Proteomes" id="UP000886744"/>
    </source>
</evidence>
<keyword evidence="2" id="KW-0472">Membrane</keyword>
<dbReference type="AlphaFoldDB" id="A0A9D1E2Q2"/>
<gene>
    <name evidence="3" type="ORF">IAC94_08200</name>
</gene>
<sequence length="251" mass="26818">MNNRKATYAGILLTVAVHAILLMFGFRSQLQKMDVPPSVQGMLIEFPPEEESVPIRTAVGVEPRAEEADPVEEVRLVQKAEAPVAADVAENTGVETTVGNEGDVEVPEPPAEKPIDRRALFSSRRSNRTDTAAVQVASEISDRLTAGHPQGNTEEGSPDGRPTARLEGRTVMGNLPLPEYSVQNAGTVVVRIMVDQYGTVTSAVPGARGTTVQDATLWEAAKKAALKAKFNVSASAPAVQEGTITYVFTLR</sequence>
<dbReference type="SUPFAM" id="SSF74653">
    <property type="entry name" value="TolA/TonB C-terminal domain"/>
    <property type="match status" value="1"/>
</dbReference>
<evidence type="ECO:0008006" key="5">
    <source>
        <dbReference type="Google" id="ProtNLM"/>
    </source>
</evidence>
<reference evidence="3" key="1">
    <citation type="submission" date="2020-10" db="EMBL/GenBank/DDBJ databases">
        <authorList>
            <person name="Gilroy R."/>
        </authorList>
    </citation>
    <scope>NUCLEOTIDE SEQUENCE</scope>
    <source>
        <strain evidence="3">ChiHjej13B12-12457</strain>
    </source>
</reference>
<evidence type="ECO:0000256" key="1">
    <source>
        <dbReference type="SAM" id="MobiDB-lite"/>
    </source>
</evidence>
<comment type="caution">
    <text evidence="3">The sequence shown here is derived from an EMBL/GenBank/DDBJ whole genome shotgun (WGS) entry which is preliminary data.</text>
</comment>